<sequence>MWSLILKLSNTRAQHTVESHFMYMSINVFPTCKSV</sequence>
<evidence type="ECO:0000313" key="1">
    <source>
        <dbReference type="EMBL" id="JAD19787.1"/>
    </source>
</evidence>
<accession>A0A0A8Y7V5</accession>
<dbReference type="EMBL" id="GBRH01278108">
    <property type="protein sequence ID" value="JAD19787.1"/>
    <property type="molecule type" value="Transcribed_RNA"/>
</dbReference>
<proteinExistence type="predicted"/>
<name>A0A0A8Y7V5_ARUDO</name>
<organism evidence="1">
    <name type="scientific">Arundo donax</name>
    <name type="common">Giant reed</name>
    <name type="synonym">Donax arundinaceus</name>
    <dbReference type="NCBI Taxonomy" id="35708"/>
    <lineage>
        <taxon>Eukaryota</taxon>
        <taxon>Viridiplantae</taxon>
        <taxon>Streptophyta</taxon>
        <taxon>Embryophyta</taxon>
        <taxon>Tracheophyta</taxon>
        <taxon>Spermatophyta</taxon>
        <taxon>Magnoliopsida</taxon>
        <taxon>Liliopsida</taxon>
        <taxon>Poales</taxon>
        <taxon>Poaceae</taxon>
        <taxon>PACMAD clade</taxon>
        <taxon>Arundinoideae</taxon>
        <taxon>Arundineae</taxon>
        <taxon>Arundo</taxon>
    </lineage>
</organism>
<protein>
    <submittedName>
        <fullName evidence="1">Uncharacterized protein</fullName>
    </submittedName>
</protein>
<dbReference type="AlphaFoldDB" id="A0A0A8Y7V5"/>
<reference evidence="1" key="2">
    <citation type="journal article" date="2015" name="Data Brief">
        <title>Shoot transcriptome of the giant reed, Arundo donax.</title>
        <authorList>
            <person name="Barrero R.A."/>
            <person name="Guerrero F.D."/>
            <person name="Moolhuijzen P."/>
            <person name="Goolsby J.A."/>
            <person name="Tidwell J."/>
            <person name="Bellgard S.E."/>
            <person name="Bellgard M.I."/>
        </authorList>
    </citation>
    <scope>NUCLEOTIDE SEQUENCE</scope>
    <source>
        <tissue evidence="1">Shoot tissue taken approximately 20 cm above the soil surface</tissue>
    </source>
</reference>
<reference evidence="1" key="1">
    <citation type="submission" date="2014-09" db="EMBL/GenBank/DDBJ databases">
        <authorList>
            <person name="Magalhaes I.L.F."/>
            <person name="Oliveira U."/>
            <person name="Santos F.R."/>
            <person name="Vidigal T.H.D.A."/>
            <person name="Brescovit A.D."/>
            <person name="Santos A.J."/>
        </authorList>
    </citation>
    <scope>NUCLEOTIDE SEQUENCE</scope>
    <source>
        <tissue evidence="1">Shoot tissue taken approximately 20 cm above the soil surface</tissue>
    </source>
</reference>